<evidence type="ECO:0000313" key="1">
    <source>
        <dbReference type="EMBL" id="KAI4464935.1"/>
    </source>
</evidence>
<dbReference type="EMBL" id="CM043017">
    <property type="protein sequence ID" value="KAI4464935.1"/>
    <property type="molecule type" value="Genomic_DNA"/>
</dbReference>
<name>A0ACB9TE24_HOLOL</name>
<keyword evidence="2" id="KW-1185">Reference proteome</keyword>
<comment type="caution">
    <text evidence="1">The sequence shown here is derived from an EMBL/GenBank/DDBJ whole genome shotgun (WGS) entry which is preliminary data.</text>
</comment>
<gene>
    <name evidence="1" type="ORF">MML48_3g00018384</name>
</gene>
<reference evidence="1" key="1">
    <citation type="submission" date="2022-04" db="EMBL/GenBank/DDBJ databases">
        <title>Chromosome-scale genome assembly of Holotrichia oblita Faldermann.</title>
        <authorList>
            <person name="Rongchong L."/>
        </authorList>
    </citation>
    <scope>NUCLEOTIDE SEQUENCE</scope>
    <source>
        <strain evidence="1">81SQS9</strain>
    </source>
</reference>
<protein>
    <submittedName>
        <fullName evidence="1">Cytochrome p450 family 4</fullName>
    </submittedName>
</protein>
<accession>A0ACB9TE24</accession>
<organism evidence="1 2">
    <name type="scientific">Holotrichia oblita</name>
    <name type="common">Chafer beetle</name>
    <dbReference type="NCBI Taxonomy" id="644536"/>
    <lineage>
        <taxon>Eukaryota</taxon>
        <taxon>Metazoa</taxon>
        <taxon>Ecdysozoa</taxon>
        <taxon>Arthropoda</taxon>
        <taxon>Hexapoda</taxon>
        <taxon>Insecta</taxon>
        <taxon>Pterygota</taxon>
        <taxon>Neoptera</taxon>
        <taxon>Endopterygota</taxon>
        <taxon>Coleoptera</taxon>
        <taxon>Polyphaga</taxon>
        <taxon>Scarabaeiformia</taxon>
        <taxon>Scarabaeidae</taxon>
        <taxon>Melolonthinae</taxon>
        <taxon>Holotrichia</taxon>
    </lineage>
</organism>
<evidence type="ECO:0000313" key="2">
    <source>
        <dbReference type="Proteomes" id="UP001056778"/>
    </source>
</evidence>
<dbReference type="Proteomes" id="UP001056778">
    <property type="component" value="Chromosome 3"/>
</dbReference>
<proteinExistence type="predicted"/>
<sequence>MSLTLIHIIHNSYLLYKAPPYRVIIKKQPKKGEQVHKEVSCSDTDKNEQHLEDEVNLPEDKEDVGTDDREAGDSENQNDDLDENQNSIIVEDNDVKIESQDEDLVEHSESISDDIEIVEAPTPEKSMLWLSINLEEQLALVQRQLQALAQLPSTIQETLNTVTQQLSELVIAQHSQAQEVTVEAKVTTEDETTEEYLEVSDHEENVLSVLEEERSEHIDDETVQELHEDMVKNESEDEQALFEELEKQIEEEEQRRLEELEMRRIEQERIQKKDKYQPPPKNLEHLQKSAVYRLVHDIEPPPKGVIARDAKILAEQDYYTDVSLMDMITKYVDEYDGIVLLRPGPTIRYFAVADHRLVEYLCNSRKVIKSKRYRLFERWLGRGIFTFTTEYDQWKIHRNLITPAFHMQVLEQFVPTFNSVTDVFLEKLSENVNKTVDIFELVNLCALDIIAETALGVPLHAQTNSFSKYVHSLEELLRIIAVRSFSALKVHDWIFRLTSDYDKETEALKVLKGYTNSVIDAKKNTSRSNGVSVNGADKKKRLAVLDLLLEKKGVLTESELSNLVEGIMFAGHDTSGVAMAALFYLISLHQDVQDKAFEELRDIYGNDLEKEATYKDLQEMKYLEMVTKEALRLYPPAPIISKQLVEDYEFNGYTIPKGLNALVSIHSIHRREKYFPNPNKFDPERFSPENQSNITPFSYLPFGLGPRNCVGQKFAMLEIKAVVSKVLRNFKLLPVDDFKLTMIPQIVQRPKNGIYLKSCVVNINADPISLYIPTINFNLDFVQIL</sequence>